<proteinExistence type="predicted"/>
<keyword evidence="3" id="KW-1185">Reference proteome</keyword>
<dbReference type="Proteomes" id="UP001500212">
    <property type="component" value="Unassembled WGS sequence"/>
</dbReference>
<accession>A0ABP8TDV5</accession>
<evidence type="ECO:0000313" key="2">
    <source>
        <dbReference type="EMBL" id="GAA4605542.1"/>
    </source>
</evidence>
<evidence type="ECO:0000313" key="3">
    <source>
        <dbReference type="Proteomes" id="UP001500212"/>
    </source>
</evidence>
<dbReference type="InterPro" id="IPR048469">
    <property type="entry name" value="YchJ-like_M"/>
</dbReference>
<dbReference type="InterPro" id="IPR032710">
    <property type="entry name" value="NTF2-like_dom_sf"/>
</dbReference>
<dbReference type="SUPFAM" id="SSF54427">
    <property type="entry name" value="NTF2-like"/>
    <property type="match status" value="1"/>
</dbReference>
<sequence>MSERGPDTCHCGLPAPYDECCGRYHRGDAKAPTAERLMRSRYSAFCVGDEAYLLRTWHPSTRPPHVDFDEALRWERLEVLRTAGGSYLDTDGTVHFRAHYVLRNRPRHLEENSRFILQDGAWLYVGPVGSLPGIG</sequence>
<protein>
    <submittedName>
        <fullName evidence="2">YchJ family metal-binding protein</fullName>
    </submittedName>
</protein>
<feature type="domain" description="YchJ-like middle NTF2-like" evidence="1">
    <location>
        <begin position="33"/>
        <end position="125"/>
    </location>
</feature>
<comment type="caution">
    <text evidence="2">The sequence shown here is derived from an EMBL/GenBank/DDBJ whole genome shotgun (WGS) entry which is preliminary data.</text>
</comment>
<evidence type="ECO:0000259" key="1">
    <source>
        <dbReference type="Pfam" id="PF17775"/>
    </source>
</evidence>
<gene>
    <name evidence="2" type="ORF">GCM10023195_19360</name>
</gene>
<organism evidence="2 3">
    <name type="scientific">Actinoallomurus liliacearum</name>
    <dbReference type="NCBI Taxonomy" id="1080073"/>
    <lineage>
        <taxon>Bacteria</taxon>
        <taxon>Bacillati</taxon>
        <taxon>Actinomycetota</taxon>
        <taxon>Actinomycetes</taxon>
        <taxon>Streptosporangiales</taxon>
        <taxon>Thermomonosporaceae</taxon>
        <taxon>Actinoallomurus</taxon>
    </lineage>
</organism>
<dbReference type="RefSeq" id="WP_345351671.1">
    <property type="nucleotide sequence ID" value="NZ_BAABHJ010000005.1"/>
</dbReference>
<dbReference type="EMBL" id="BAABHJ010000005">
    <property type="protein sequence ID" value="GAA4605542.1"/>
    <property type="molecule type" value="Genomic_DNA"/>
</dbReference>
<reference evidence="3" key="1">
    <citation type="journal article" date="2019" name="Int. J. Syst. Evol. Microbiol.">
        <title>The Global Catalogue of Microorganisms (GCM) 10K type strain sequencing project: providing services to taxonomists for standard genome sequencing and annotation.</title>
        <authorList>
            <consortium name="The Broad Institute Genomics Platform"/>
            <consortium name="The Broad Institute Genome Sequencing Center for Infectious Disease"/>
            <person name="Wu L."/>
            <person name="Ma J."/>
        </authorList>
    </citation>
    <scope>NUCLEOTIDE SEQUENCE [LARGE SCALE GENOMIC DNA]</scope>
    <source>
        <strain evidence="3">JCM 17938</strain>
    </source>
</reference>
<dbReference type="Gene3D" id="3.10.450.50">
    <property type="match status" value="1"/>
</dbReference>
<dbReference type="Pfam" id="PF17775">
    <property type="entry name" value="YchJ_M-like"/>
    <property type="match status" value="1"/>
</dbReference>
<name>A0ABP8TDV5_9ACTN</name>